<evidence type="ECO:0000313" key="4">
    <source>
        <dbReference type="Proteomes" id="UP000516421"/>
    </source>
</evidence>
<evidence type="ECO:0000313" key="3">
    <source>
        <dbReference type="EMBL" id="QNV39103.1"/>
    </source>
</evidence>
<keyword evidence="2" id="KW-1133">Transmembrane helix</keyword>
<dbReference type="EMBL" id="CP061538">
    <property type="protein sequence ID" value="QNV39103.1"/>
    <property type="molecule type" value="Genomic_DNA"/>
</dbReference>
<proteinExistence type="predicted"/>
<name>A0A7H2BHF7_9MICC</name>
<evidence type="ECO:0000256" key="2">
    <source>
        <dbReference type="SAM" id="Phobius"/>
    </source>
</evidence>
<dbReference type="AlphaFoldDB" id="A0A7H2BHF7"/>
<feature type="transmembrane region" description="Helical" evidence="2">
    <location>
        <begin position="6"/>
        <end position="28"/>
    </location>
</feature>
<keyword evidence="4" id="KW-1185">Reference proteome</keyword>
<protein>
    <submittedName>
        <fullName evidence="3">Uncharacterized protein</fullName>
    </submittedName>
</protein>
<dbReference type="Proteomes" id="UP000516421">
    <property type="component" value="Chromosome"/>
</dbReference>
<sequence length="184" mass="20791">MTALEILTIVGIVASVMAAGFALFQILLTREKSDVEWEDYKESDGIFRVRNIGTSTAYKVQLSAWTSEEIAETVEEKKVEPNGYVTFVLPERESKGPAPVNIPRVSLPRVSDIPPSERSDTDNPILRNMRKDLDSQWAMKKQMQDADDAMFLHAKKQAESQQVIYKVIWCSRRGVWSTYSSTTG</sequence>
<dbReference type="KEGG" id="rama:IDM48_06655"/>
<reference evidence="3 4" key="1">
    <citation type="submission" date="2020-09" db="EMBL/GenBank/DDBJ databases">
        <title>Investigation of environmental microbe.</title>
        <authorList>
            <person name="Ou Y."/>
            <person name="Kang Q."/>
        </authorList>
    </citation>
    <scope>NUCLEOTIDE SEQUENCE [LARGE SCALE GENOMIC DNA]</scope>
    <source>
        <strain evidence="3 4">KJZ-9</strain>
    </source>
</reference>
<gene>
    <name evidence="3" type="ORF">IDM48_06655</name>
</gene>
<organism evidence="3 4">
    <name type="scientific">Rothia amarae</name>
    <dbReference type="NCBI Taxonomy" id="169480"/>
    <lineage>
        <taxon>Bacteria</taxon>
        <taxon>Bacillati</taxon>
        <taxon>Actinomycetota</taxon>
        <taxon>Actinomycetes</taxon>
        <taxon>Micrococcales</taxon>
        <taxon>Micrococcaceae</taxon>
        <taxon>Rothia</taxon>
    </lineage>
</organism>
<feature type="region of interest" description="Disordered" evidence="1">
    <location>
        <begin position="99"/>
        <end position="123"/>
    </location>
</feature>
<accession>A0A7H2BHF7</accession>
<evidence type="ECO:0000256" key="1">
    <source>
        <dbReference type="SAM" id="MobiDB-lite"/>
    </source>
</evidence>
<dbReference type="RefSeq" id="WP_145174486.1">
    <property type="nucleotide sequence ID" value="NZ_CP061538.1"/>
</dbReference>
<keyword evidence="2" id="KW-0472">Membrane</keyword>
<keyword evidence="2" id="KW-0812">Transmembrane</keyword>